<sequence length="403" mass="44247">MEKAEGSKKNGIIILFIVLSLSYFISSFHRVALSVLSVPIMEEIDITIDTISTLGSVLFFIYAIIQIPCGHLCDRIGPRKIMLVSLVITSLGSLLFGLANNSTSLLLARMVLSVGISTVYIPAISFVRLLFKNEKLGTFTGGLLAFGTFGTVVASKPLQIFIDHFSWRICFYIFAALSLVLSIVIARLTKNIKMDTVQSKSNDLQKSKGLGLNTSFVLLILIFTACSGAVQSFQGLWFIPYFTEGYNFSFESASNLLLMFSSGYFLGSPIMGWMCDRFDTKKLVSIVALCNAFIWVLLGTELVQSSGVYLMLTLLLLGFFSSGMTSIGFYYVGKYARLDKRALITSILGFGGYMTTSILLKLMGSIISSSGGNMGKLNMIFLIYSAFIFVAGVLFIINKKEKV</sequence>
<keyword evidence="4 7" id="KW-0812">Transmembrane</keyword>
<dbReference type="Gene3D" id="1.20.1250.20">
    <property type="entry name" value="MFS general substrate transporter like domains"/>
    <property type="match status" value="2"/>
</dbReference>
<keyword evidence="3" id="KW-1003">Cell membrane</keyword>
<dbReference type="AlphaFoldDB" id="A0A1M5U291"/>
<dbReference type="GO" id="GO:0005886">
    <property type="term" value="C:plasma membrane"/>
    <property type="evidence" value="ECO:0007669"/>
    <property type="project" value="UniProtKB-SubCell"/>
</dbReference>
<feature type="transmembrane region" description="Helical" evidence="7">
    <location>
        <begin position="309"/>
        <end position="331"/>
    </location>
</feature>
<dbReference type="PANTHER" id="PTHR43124:SF3">
    <property type="entry name" value="CHLORAMPHENICOL EFFLUX PUMP RV0191"/>
    <property type="match status" value="1"/>
</dbReference>
<feature type="transmembrane region" description="Helical" evidence="7">
    <location>
        <begin position="51"/>
        <end position="69"/>
    </location>
</feature>
<dbReference type="PROSITE" id="PS50850">
    <property type="entry name" value="MFS"/>
    <property type="match status" value="1"/>
</dbReference>
<dbReference type="OrthoDB" id="9773404at2"/>
<gene>
    <name evidence="9" type="ORF">SAMN02745245_01638</name>
</gene>
<evidence type="ECO:0000256" key="1">
    <source>
        <dbReference type="ARBA" id="ARBA00004651"/>
    </source>
</evidence>
<feature type="transmembrane region" description="Helical" evidence="7">
    <location>
        <begin position="253"/>
        <end position="271"/>
    </location>
</feature>
<dbReference type="STRING" id="1120995.SAMN02745245_01638"/>
<evidence type="ECO:0000313" key="10">
    <source>
        <dbReference type="Proteomes" id="UP000184032"/>
    </source>
</evidence>
<evidence type="ECO:0000256" key="6">
    <source>
        <dbReference type="ARBA" id="ARBA00023136"/>
    </source>
</evidence>
<comment type="subcellular location">
    <subcellularLocation>
        <location evidence="1">Cell membrane</location>
        <topology evidence="1">Multi-pass membrane protein</topology>
    </subcellularLocation>
</comment>
<evidence type="ECO:0000256" key="4">
    <source>
        <dbReference type="ARBA" id="ARBA00022692"/>
    </source>
</evidence>
<reference evidence="9 10" key="1">
    <citation type="submission" date="2016-11" db="EMBL/GenBank/DDBJ databases">
        <authorList>
            <person name="Jaros S."/>
            <person name="Januszkiewicz K."/>
            <person name="Wedrychowicz H."/>
        </authorList>
    </citation>
    <scope>NUCLEOTIDE SEQUENCE [LARGE SCALE GENOMIC DNA]</scope>
    <source>
        <strain evidence="9 10">DSM 21120</strain>
    </source>
</reference>
<dbReference type="SUPFAM" id="SSF103473">
    <property type="entry name" value="MFS general substrate transporter"/>
    <property type="match status" value="1"/>
</dbReference>
<dbReference type="InterPro" id="IPR036259">
    <property type="entry name" value="MFS_trans_sf"/>
</dbReference>
<dbReference type="PANTHER" id="PTHR43124">
    <property type="entry name" value="PURINE EFFLUX PUMP PBUE"/>
    <property type="match status" value="1"/>
</dbReference>
<feature type="domain" description="Major facilitator superfamily (MFS) profile" evidence="8">
    <location>
        <begin position="15"/>
        <end position="403"/>
    </location>
</feature>
<organism evidence="9 10">
    <name type="scientific">Anaerosphaera aminiphila DSM 21120</name>
    <dbReference type="NCBI Taxonomy" id="1120995"/>
    <lineage>
        <taxon>Bacteria</taxon>
        <taxon>Bacillati</taxon>
        <taxon>Bacillota</taxon>
        <taxon>Tissierellia</taxon>
        <taxon>Tissierellales</taxon>
        <taxon>Peptoniphilaceae</taxon>
        <taxon>Anaerosphaera</taxon>
    </lineage>
</organism>
<dbReference type="Proteomes" id="UP000184032">
    <property type="component" value="Unassembled WGS sequence"/>
</dbReference>
<evidence type="ECO:0000256" key="2">
    <source>
        <dbReference type="ARBA" id="ARBA00022448"/>
    </source>
</evidence>
<evidence type="ECO:0000313" key="9">
    <source>
        <dbReference type="EMBL" id="SHH57088.1"/>
    </source>
</evidence>
<keyword evidence="5 7" id="KW-1133">Transmembrane helix</keyword>
<feature type="transmembrane region" description="Helical" evidence="7">
    <location>
        <begin position="12"/>
        <end position="31"/>
    </location>
</feature>
<feature type="transmembrane region" description="Helical" evidence="7">
    <location>
        <begin position="105"/>
        <end position="124"/>
    </location>
</feature>
<evidence type="ECO:0000256" key="3">
    <source>
        <dbReference type="ARBA" id="ARBA00022475"/>
    </source>
</evidence>
<protein>
    <submittedName>
        <fullName evidence="9">Fucose permease</fullName>
    </submittedName>
</protein>
<proteinExistence type="predicted"/>
<dbReference type="RefSeq" id="WP_073185265.1">
    <property type="nucleotide sequence ID" value="NZ_FQXI01000013.1"/>
</dbReference>
<feature type="transmembrane region" description="Helical" evidence="7">
    <location>
        <begin position="166"/>
        <end position="189"/>
    </location>
</feature>
<dbReference type="InterPro" id="IPR020846">
    <property type="entry name" value="MFS_dom"/>
</dbReference>
<feature type="transmembrane region" description="Helical" evidence="7">
    <location>
        <begin position="81"/>
        <end position="99"/>
    </location>
</feature>
<keyword evidence="10" id="KW-1185">Reference proteome</keyword>
<accession>A0A1M5U291</accession>
<evidence type="ECO:0000256" key="7">
    <source>
        <dbReference type="SAM" id="Phobius"/>
    </source>
</evidence>
<dbReference type="EMBL" id="FQXI01000013">
    <property type="protein sequence ID" value="SHH57088.1"/>
    <property type="molecule type" value="Genomic_DNA"/>
</dbReference>
<feature type="transmembrane region" description="Helical" evidence="7">
    <location>
        <begin position="343"/>
        <end position="367"/>
    </location>
</feature>
<feature type="transmembrane region" description="Helical" evidence="7">
    <location>
        <begin position="379"/>
        <end position="397"/>
    </location>
</feature>
<dbReference type="GO" id="GO:0022857">
    <property type="term" value="F:transmembrane transporter activity"/>
    <property type="evidence" value="ECO:0007669"/>
    <property type="project" value="InterPro"/>
</dbReference>
<feature type="transmembrane region" description="Helical" evidence="7">
    <location>
        <begin position="283"/>
        <end position="303"/>
    </location>
</feature>
<name>A0A1M5U291_9FIRM</name>
<evidence type="ECO:0000259" key="8">
    <source>
        <dbReference type="PROSITE" id="PS50850"/>
    </source>
</evidence>
<dbReference type="InterPro" id="IPR011701">
    <property type="entry name" value="MFS"/>
</dbReference>
<feature type="transmembrane region" description="Helical" evidence="7">
    <location>
        <begin position="136"/>
        <end position="154"/>
    </location>
</feature>
<keyword evidence="6 7" id="KW-0472">Membrane</keyword>
<dbReference type="Pfam" id="PF07690">
    <property type="entry name" value="MFS_1"/>
    <property type="match status" value="2"/>
</dbReference>
<keyword evidence="2" id="KW-0813">Transport</keyword>
<feature type="transmembrane region" description="Helical" evidence="7">
    <location>
        <begin position="210"/>
        <end position="233"/>
    </location>
</feature>
<dbReference type="InterPro" id="IPR050189">
    <property type="entry name" value="MFS_Efflux_Transporters"/>
</dbReference>
<evidence type="ECO:0000256" key="5">
    <source>
        <dbReference type="ARBA" id="ARBA00022989"/>
    </source>
</evidence>